<name>A0A031FXT4_9MICO</name>
<feature type="transmembrane region" description="Helical" evidence="1">
    <location>
        <begin position="159"/>
        <end position="176"/>
    </location>
</feature>
<dbReference type="InterPro" id="IPR025565">
    <property type="entry name" value="DUF4328"/>
</dbReference>
<feature type="domain" description="DUF2510" evidence="2">
    <location>
        <begin position="9"/>
        <end position="40"/>
    </location>
</feature>
<evidence type="ECO:0008006" key="6">
    <source>
        <dbReference type="Google" id="ProtNLM"/>
    </source>
</evidence>
<dbReference type="PATRIC" id="fig|273677.3.peg.254"/>
<organism evidence="4 5">
    <name type="scientific">Microbacterium oleivorans</name>
    <dbReference type="NCBI Taxonomy" id="273677"/>
    <lineage>
        <taxon>Bacteria</taxon>
        <taxon>Bacillati</taxon>
        <taxon>Actinomycetota</taxon>
        <taxon>Actinomycetes</taxon>
        <taxon>Micrococcales</taxon>
        <taxon>Microbacteriaceae</taxon>
        <taxon>Microbacterium</taxon>
    </lineage>
</organism>
<protein>
    <recommendedName>
        <fullName evidence="6">DUF4328 domain-containing protein</fullName>
    </recommendedName>
</protein>
<evidence type="ECO:0000259" key="3">
    <source>
        <dbReference type="Pfam" id="PF14219"/>
    </source>
</evidence>
<dbReference type="InterPro" id="IPR018929">
    <property type="entry name" value="DUF2510"/>
</dbReference>
<dbReference type="AlphaFoldDB" id="A0A031FXT4"/>
<dbReference type="Proteomes" id="UP000024001">
    <property type="component" value="Unassembled WGS sequence"/>
</dbReference>
<keyword evidence="1" id="KW-0472">Membrane</keyword>
<evidence type="ECO:0000256" key="1">
    <source>
        <dbReference type="SAM" id="Phobius"/>
    </source>
</evidence>
<comment type="caution">
    <text evidence="4">The sequence shown here is derived from an EMBL/GenBank/DDBJ whole genome shotgun (WGS) entry which is preliminary data.</text>
</comment>
<feature type="transmembrane region" description="Helical" evidence="1">
    <location>
        <begin position="115"/>
        <end position="138"/>
    </location>
</feature>
<dbReference type="Pfam" id="PF10708">
    <property type="entry name" value="DUF2510"/>
    <property type="match status" value="1"/>
</dbReference>
<feature type="transmembrane region" description="Helical" evidence="1">
    <location>
        <begin position="227"/>
        <end position="250"/>
    </location>
</feature>
<gene>
    <name evidence="4" type="ORF">BW34_00262</name>
</gene>
<dbReference type="EMBL" id="JFYO01000001">
    <property type="protein sequence ID" value="EZP29644.1"/>
    <property type="molecule type" value="Genomic_DNA"/>
</dbReference>
<feature type="domain" description="DUF4328" evidence="3">
    <location>
        <begin position="109"/>
        <end position="254"/>
    </location>
</feature>
<accession>A0A031FXT4</accession>
<feature type="transmembrane region" description="Helical" evidence="1">
    <location>
        <begin position="74"/>
        <end position="95"/>
    </location>
</feature>
<dbReference type="Pfam" id="PF14219">
    <property type="entry name" value="DUF4328"/>
    <property type="match status" value="1"/>
</dbReference>
<keyword evidence="1" id="KW-0812">Transmembrane</keyword>
<proteinExistence type="predicted"/>
<sequence length="262" mass="28039">MTEGTSTPAGWYPAPHAGNELRYWNGVDWTEHAAPAAPGSEQTPTSIGYPGAYPAAATSAVVRPLRGIAGATRILILVSAATSFLTVLVEAWGLNAIDGFSRGTAPLSALELYDTLSSFVALASAASLLAAGICWVVWQYRAAVRVRAANPMSTRRTPVWHVVSWFIPVIAFWFPFQNMKDLIVASRADVRATLLGWWWGLWIASTTFVTVSSRMSIAADSLPGYSAAMNVSLFAELLTIASAPLAVMVLTRTTNALEPAPR</sequence>
<reference evidence="4 5" key="1">
    <citation type="submission" date="2014-03" db="EMBL/GenBank/DDBJ databases">
        <title>Draft Genome Sequences of 13 Willow Endophytes.</title>
        <authorList>
            <person name="Gan H.Y."/>
            <person name="Gan H.M."/>
            <person name="Savka M.A."/>
            <person name="Hudson A.O."/>
        </authorList>
    </citation>
    <scope>NUCLEOTIDE SEQUENCE [LARGE SCALE GENOMIC DNA]</scope>
    <source>
        <strain evidence="4 5">RIT293</strain>
    </source>
</reference>
<evidence type="ECO:0000313" key="5">
    <source>
        <dbReference type="Proteomes" id="UP000024001"/>
    </source>
</evidence>
<dbReference type="OrthoDB" id="4174975at2"/>
<evidence type="ECO:0000313" key="4">
    <source>
        <dbReference type="EMBL" id="EZP29644.1"/>
    </source>
</evidence>
<keyword evidence="5" id="KW-1185">Reference proteome</keyword>
<keyword evidence="1" id="KW-1133">Transmembrane helix</keyword>
<feature type="transmembrane region" description="Helical" evidence="1">
    <location>
        <begin position="196"/>
        <end position="215"/>
    </location>
</feature>
<evidence type="ECO:0000259" key="2">
    <source>
        <dbReference type="Pfam" id="PF10708"/>
    </source>
</evidence>